<evidence type="ECO:0000313" key="3">
    <source>
        <dbReference type="EMBL" id="AKH97610.1"/>
    </source>
</evidence>
<reference evidence="3 6" key="1">
    <citation type="journal article" date="2015" name="ISME J.">
        <title>Elemental sulfur and acetate can support life of a novel strictly anaerobic haloarchaeon.</title>
        <authorList>
            <person name="Sorokin D.Y."/>
            <person name="Kublanov I.V."/>
            <person name="Gavrilov S.N."/>
            <person name="Rojo D."/>
            <person name="Roman P."/>
            <person name="Golyshin P.N."/>
            <person name="Slepak V.Z."/>
            <person name="Smedile F."/>
            <person name="Ferrer M."/>
            <person name="Messina E."/>
            <person name="La Cono V."/>
            <person name="Yakimov M.M."/>
        </authorList>
    </citation>
    <scope>NUCLEOTIDE SEQUENCE [LARGE SCALE GENOMIC DNA]</scope>
    <source>
        <strain evidence="3 6">HSR2</strain>
    </source>
</reference>
<dbReference type="SUPFAM" id="SSF52402">
    <property type="entry name" value="Adenine nucleotide alpha hydrolases-like"/>
    <property type="match status" value="1"/>
</dbReference>
<accession>A0A0F7PBS3</accession>
<sequence length="147" mass="16002">MVSICPSMSRILVPVDGSEHAENAFEYAVEHFPEDDIVALHVIELPEGYFAAFAEDTESLPQVEDAKERGHQILGDIESLAADLDAEVETEIISGNPPDKILSYVEDEDVDEIVIGSRGLSGVGRIMFGSVAEQVVRRSEVPVVVVH</sequence>
<name>A0A0F7PBS3_9EURY</name>
<dbReference type="AlphaFoldDB" id="A0A0F7PBS3"/>
<dbReference type="PANTHER" id="PTHR46268:SF6">
    <property type="entry name" value="UNIVERSAL STRESS PROTEIN UP12"/>
    <property type="match status" value="1"/>
</dbReference>
<evidence type="ECO:0000313" key="6">
    <source>
        <dbReference type="Proteomes" id="UP000069906"/>
    </source>
</evidence>
<dbReference type="CDD" id="cd00293">
    <property type="entry name" value="USP-like"/>
    <property type="match status" value="1"/>
</dbReference>
<dbReference type="InterPro" id="IPR014729">
    <property type="entry name" value="Rossmann-like_a/b/a_fold"/>
</dbReference>
<dbReference type="Proteomes" id="UP000060390">
    <property type="component" value="Chromosome"/>
</dbReference>
<dbReference type="Gene3D" id="3.40.50.620">
    <property type="entry name" value="HUPs"/>
    <property type="match status" value="1"/>
</dbReference>
<feature type="domain" description="UspA" evidence="2">
    <location>
        <begin position="9"/>
        <end position="147"/>
    </location>
</feature>
<dbReference type="EMBL" id="CP011564">
    <property type="protein sequence ID" value="ALG82006.1"/>
    <property type="molecule type" value="Genomic_DNA"/>
</dbReference>
<dbReference type="STRING" id="1604004.HLASA_1111"/>
<reference evidence="4 5" key="3">
    <citation type="journal article" date="2016" name="Stand. Genomic Sci.">
        <title>Complete genome sequence of 'Halanaeroarchaeum sulfurireducens' M27-SA2, a sulfur-reducing and acetate-oxidizing haloarchaeon from the deep-sea hypersaline anoxic lake Medee.</title>
        <authorList>
            <person name="Messina E."/>
            <person name="Sorokin D.Y."/>
            <person name="Kublanov I.V."/>
            <person name="Toshchakov S."/>
            <person name="Lopatina A."/>
            <person name="Arcadi E."/>
            <person name="Smedile F."/>
            <person name="La Spada G."/>
            <person name="La Cono V."/>
            <person name="Yakimov M.M."/>
        </authorList>
    </citation>
    <scope>NUCLEOTIDE SEQUENCE [LARGE SCALE GENOMIC DNA]</scope>
    <source>
        <strain evidence="4 5">M27-SA2</strain>
    </source>
</reference>
<evidence type="ECO:0000313" key="5">
    <source>
        <dbReference type="Proteomes" id="UP000060390"/>
    </source>
</evidence>
<gene>
    <name evidence="3" type="primary">uspA15</name>
    <name evidence="4" type="ORF">HLASA_1111</name>
    <name evidence="3" type="ORF">HLASF_1122</name>
</gene>
<evidence type="ECO:0000259" key="2">
    <source>
        <dbReference type="Pfam" id="PF00582"/>
    </source>
</evidence>
<dbReference type="Pfam" id="PF00582">
    <property type="entry name" value="Usp"/>
    <property type="match status" value="1"/>
</dbReference>
<keyword evidence="6" id="KW-1185">Reference proteome</keyword>
<proteinExistence type="inferred from homology"/>
<dbReference type="Proteomes" id="UP000069906">
    <property type="component" value="Chromosome"/>
</dbReference>
<evidence type="ECO:0000256" key="1">
    <source>
        <dbReference type="ARBA" id="ARBA00008791"/>
    </source>
</evidence>
<reference evidence="5" key="2">
    <citation type="submission" date="2015-05" db="EMBL/GenBank/DDBJ databases">
        <title>Complete genome sequence of Halanaeroarchaeum sulfurireducens type strain M27-SA2, a sulfate-reducer haloarchaeon from marine anoxic lake Medee.</title>
        <authorList>
            <person name="Messina E."/>
            <person name="Kublanov I.V."/>
            <person name="Toshchakov S."/>
            <person name="Arcadi E."/>
            <person name="La Spada G."/>
            <person name="La Cono V."/>
            <person name="Yakimov M.M."/>
        </authorList>
    </citation>
    <scope>NUCLEOTIDE SEQUENCE [LARGE SCALE GENOMIC DNA]</scope>
    <source>
        <strain evidence="5">M27-SA2</strain>
    </source>
</reference>
<dbReference type="PRINTS" id="PR01438">
    <property type="entry name" value="UNVRSLSTRESS"/>
</dbReference>
<comment type="similarity">
    <text evidence="1">Belongs to the universal stress protein A family.</text>
</comment>
<dbReference type="KEGG" id="hsf:HLASA_1111"/>
<protein>
    <submittedName>
        <fullName evidence="3">UspA domain-containing protein</fullName>
    </submittedName>
</protein>
<dbReference type="PANTHER" id="PTHR46268">
    <property type="entry name" value="STRESS RESPONSE PROTEIN NHAX"/>
    <property type="match status" value="1"/>
</dbReference>
<dbReference type="InterPro" id="IPR006016">
    <property type="entry name" value="UspA"/>
</dbReference>
<dbReference type="HOGENOM" id="CLU_049301_11_4_2"/>
<evidence type="ECO:0000313" key="4">
    <source>
        <dbReference type="EMBL" id="ALG82006.1"/>
    </source>
</evidence>
<organism evidence="3 6">
    <name type="scientific">Halanaeroarchaeum sulfurireducens</name>
    <dbReference type="NCBI Taxonomy" id="1604004"/>
    <lineage>
        <taxon>Archaea</taxon>
        <taxon>Methanobacteriati</taxon>
        <taxon>Methanobacteriota</taxon>
        <taxon>Stenosarchaea group</taxon>
        <taxon>Halobacteria</taxon>
        <taxon>Halobacteriales</taxon>
        <taxon>Halobacteriaceae</taxon>
        <taxon>Halanaeroarchaeum</taxon>
    </lineage>
</organism>
<dbReference type="InterPro" id="IPR006015">
    <property type="entry name" value="Universal_stress_UspA"/>
</dbReference>
<dbReference type="KEGG" id="hsu:HLASF_1122"/>
<dbReference type="EMBL" id="CP008874">
    <property type="protein sequence ID" value="AKH97610.1"/>
    <property type="molecule type" value="Genomic_DNA"/>
</dbReference>